<dbReference type="AlphaFoldDB" id="A0A7G9S336"/>
<feature type="domain" description="Tryptophan synthase beta chain-like PALP" evidence="4">
    <location>
        <begin position="64"/>
        <end position="354"/>
    </location>
</feature>
<keyword evidence="6" id="KW-1185">Reference proteome</keyword>
<evidence type="ECO:0000313" key="5">
    <source>
        <dbReference type="EMBL" id="QNN62261.1"/>
    </source>
</evidence>
<dbReference type="InterPro" id="IPR050147">
    <property type="entry name" value="Ser/Thr_Dehydratase"/>
</dbReference>
<dbReference type="GO" id="GO:0006567">
    <property type="term" value="P:L-threonine catabolic process"/>
    <property type="evidence" value="ECO:0007669"/>
    <property type="project" value="TreeGrafter"/>
</dbReference>
<dbReference type="GO" id="GO:0006565">
    <property type="term" value="P:L-serine catabolic process"/>
    <property type="evidence" value="ECO:0007669"/>
    <property type="project" value="TreeGrafter"/>
</dbReference>
<dbReference type="PANTHER" id="PTHR48078:SF6">
    <property type="entry name" value="L-THREONINE DEHYDRATASE CATABOLIC TDCB"/>
    <property type="match status" value="1"/>
</dbReference>
<evidence type="ECO:0000313" key="6">
    <source>
        <dbReference type="Proteomes" id="UP000515934"/>
    </source>
</evidence>
<comment type="cofactor">
    <cofactor evidence="1">
        <name>pyridoxal 5'-phosphate</name>
        <dbReference type="ChEBI" id="CHEBI:597326"/>
    </cofactor>
</comment>
<accession>A0A7G9S336</accession>
<dbReference type="EMBL" id="CP060716">
    <property type="protein sequence ID" value="QNN62261.1"/>
    <property type="molecule type" value="Genomic_DNA"/>
</dbReference>
<dbReference type="GO" id="GO:0030170">
    <property type="term" value="F:pyridoxal phosphate binding"/>
    <property type="evidence" value="ECO:0007669"/>
    <property type="project" value="InterPro"/>
</dbReference>
<dbReference type="RefSeq" id="WP_187554732.1">
    <property type="nucleotide sequence ID" value="NZ_CP060716.1"/>
</dbReference>
<dbReference type="GO" id="GO:0003941">
    <property type="term" value="F:L-serine ammonia-lyase activity"/>
    <property type="evidence" value="ECO:0007669"/>
    <property type="project" value="TreeGrafter"/>
</dbReference>
<organism evidence="5 6">
    <name type="scientific">Leucobacter denitrificans</name>
    <dbReference type="NCBI Taxonomy" id="683042"/>
    <lineage>
        <taxon>Bacteria</taxon>
        <taxon>Bacillati</taxon>
        <taxon>Actinomycetota</taxon>
        <taxon>Actinomycetes</taxon>
        <taxon>Micrococcales</taxon>
        <taxon>Microbacteriaceae</taxon>
        <taxon>Leucobacter</taxon>
    </lineage>
</organism>
<sequence length="369" mass="38382">MTVHYLDSVTGERAPLDTPKWRGASGAPLLLTDLPGISRDDIDESARGLWRYHRAFPVAVDRPISLGEGCTPMVDREGTLYKLEWFSPTGSFKDRGASVMLSMLREQGVTRVLEDSSGNGGAAIAAYGAAGGMQVEVFAPASTSPAKLVQARAYGAQIHLVEGPREESQYAAIAAAESGGGFYASHAWQPFFLHGTKTLAYEIWEDLGFEAPDAVVVPVGAGTSLLGLAIGFHELLASGAISKLPRLYAAQPLHCSPVDAALRGDSERPVLPTIAEGTAIRTPARVEQIRAALAETRGDSIAVSEDEIVDALGVLARTGLFAEPTSAVAAAGLAKLRAAGVIGPSERVVALLTGSGLKASGGIAEALGL</sequence>
<gene>
    <name evidence="5" type="ORF">H9L06_08200</name>
</gene>
<protein>
    <submittedName>
        <fullName evidence="5">Pyridoxal-phosphate dependent enzyme</fullName>
    </submittedName>
</protein>
<reference evidence="5 6" key="1">
    <citation type="submission" date="2020-08" db="EMBL/GenBank/DDBJ databases">
        <title>Genome sequence of Leucobacter denitrificans KACC 14055T.</title>
        <authorList>
            <person name="Hyun D.-W."/>
            <person name="Bae J.-W."/>
        </authorList>
    </citation>
    <scope>NUCLEOTIDE SEQUENCE [LARGE SCALE GENOMIC DNA]</scope>
    <source>
        <strain evidence="5 6">KACC 14055</strain>
    </source>
</reference>
<proteinExistence type="predicted"/>
<dbReference type="Gene3D" id="3.40.50.1100">
    <property type="match status" value="2"/>
</dbReference>
<evidence type="ECO:0000259" key="4">
    <source>
        <dbReference type="Pfam" id="PF00291"/>
    </source>
</evidence>
<dbReference type="KEGG" id="ldn:H9L06_08200"/>
<dbReference type="GO" id="GO:0004794">
    <property type="term" value="F:threonine deaminase activity"/>
    <property type="evidence" value="ECO:0007669"/>
    <property type="project" value="TreeGrafter"/>
</dbReference>
<keyword evidence="3" id="KW-0456">Lyase</keyword>
<dbReference type="InterPro" id="IPR036052">
    <property type="entry name" value="TrpB-like_PALP_sf"/>
</dbReference>
<name>A0A7G9S336_9MICO</name>
<dbReference type="PROSITE" id="PS00165">
    <property type="entry name" value="DEHYDRATASE_SER_THR"/>
    <property type="match status" value="1"/>
</dbReference>
<dbReference type="InterPro" id="IPR001926">
    <property type="entry name" value="TrpB-like_PALP"/>
</dbReference>
<evidence type="ECO:0000256" key="3">
    <source>
        <dbReference type="ARBA" id="ARBA00023239"/>
    </source>
</evidence>
<dbReference type="SUPFAM" id="SSF53686">
    <property type="entry name" value="Tryptophan synthase beta subunit-like PLP-dependent enzymes"/>
    <property type="match status" value="1"/>
</dbReference>
<dbReference type="Pfam" id="PF00291">
    <property type="entry name" value="PALP"/>
    <property type="match status" value="1"/>
</dbReference>
<dbReference type="PANTHER" id="PTHR48078">
    <property type="entry name" value="THREONINE DEHYDRATASE, MITOCHONDRIAL-RELATED"/>
    <property type="match status" value="1"/>
</dbReference>
<dbReference type="GO" id="GO:0009097">
    <property type="term" value="P:isoleucine biosynthetic process"/>
    <property type="evidence" value="ECO:0007669"/>
    <property type="project" value="TreeGrafter"/>
</dbReference>
<evidence type="ECO:0000256" key="1">
    <source>
        <dbReference type="ARBA" id="ARBA00001933"/>
    </source>
</evidence>
<dbReference type="InterPro" id="IPR000634">
    <property type="entry name" value="Ser/Thr_deHydtase_PyrdxlP-BS"/>
</dbReference>
<keyword evidence="2" id="KW-0663">Pyridoxal phosphate</keyword>
<evidence type="ECO:0000256" key="2">
    <source>
        <dbReference type="ARBA" id="ARBA00022898"/>
    </source>
</evidence>
<dbReference type="Proteomes" id="UP000515934">
    <property type="component" value="Chromosome"/>
</dbReference>